<evidence type="ECO:0000256" key="1">
    <source>
        <dbReference type="SAM" id="MobiDB-lite"/>
    </source>
</evidence>
<dbReference type="EMBL" id="CAKOAT010148043">
    <property type="protein sequence ID" value="CAH8342287.1"/>
    <property type="molecule type" value="Genomic_DNA"/>
</dbReference>
<evidence type="ECO:0000313" key="3">
    <source>
        <dbReference type="Proteomes" id="UP001642260"/>
    </source>
</evidence>
<dbReference type="InterPro" id="IPR036910">
    <property type="entry name" value="HMG_box_dom_sf"/>
</dbReference>
<organism evidence="2 3">
    <name type="scientific">Eruca vesicaria subsp. sativa</name>
    <name type="common">Garden rocket</name>
    <name type="synonym">Eruca sativa</name>
    <dbReference type="NCBI Taxonomy" id="29727"/>
    <lineage>
        <taxon>Eukaryota</taxon>
        <taxon>Viridiplantae</taxon>
        <taxon>Streptophyta</taxon>
        <taxon>Embryophyta</taxon>
        <taxon>Tracheophyta</taxon>
        <taxon>Spermatophyta</taxon>
        <taxon>Magnoliopsida</taxon>
        <taxon>eudicotyledons</taxon>
        <taxon>Gunneridae</taxon>
        <taxon>Pentapetalae</taxon>
        <taxon>rosids</taxon>
        <taxon>malvids</taxon>
        <taxon>Brassicales</taxon>
        <taxon>Brassicaceae</taxon>
        <taxon>Brassiceae</taxon>
        <taxon>Eruca</taxon>
    </lineage>
</organism>
<name>A0ABC8JXA8_ERUVS</name>
<accession>A0ABC8JXA8</accession>
<gene>
    <name evidence="2" type="ORF">ERUC_LOCUS15832</name>
</gene>
<comment type="caution">
    <text evidence="2">The sequence shown here is derived from an EMBL/GenBank/DDBJ whole genome shotgun (WGS) entry which is preliminary data.</text>
</comment>
<proteinExistence type="predicted"/>
<dbReference type="SUPFAM" id="SSF47095">
    <property type="entry name" value="HMG-box"/>
    <property type="match status" value="1"/>
</dbReference>
<dbReference type="Gene3D" id="1.10.30.10">
    <property type="entry name" value="High mobility group box domain"/>
    <property type="match status" value="1"/>
</dbReference>
<reference evidence="2 3" key="1">
    <citation type="submission" date="2022-03" db="EMBL/GenBank/DDBJ databases">
        <authorList>
            <person name="Macdonald S."/>
            <person name="Ahmed S."/>
            <person name="Newling K."/>
        </authorList>
    </citation>
    <scope>NUCLEOTIDE SEQUENCE [LARGE SCALE GENOMIC DNA]</scope>
</reference>
<protein>
    <submittedName>
        <fullName evidence="2">Uncharacterized protein</fullName>
    </submittedName>
</protein>
<sequence>MKGGNSKSDSRNSKLSVTKKPTKASKAAAKDPNKPKRPASAFFVFMRKVQKRTRNLMTSPFLRLVKKRMRMIRVTRRKTID</sequence>
<keyword evidence="3" id="KW-1185">Reference proteome</keyword>
<dbReference type="AlphaFoldDB" id="A0ABC8JXA8"/>
<dbReference type="Proteomes" id="UP001642260">
    <property type="component" value="Unassembled WGS sequence"/>
</dbReference>
<feature type="region of interest" description="Disordered" evidence="1">
    <location>
        <begin position="1"/>
        <end position="39"/>
    </location>
</feature>
<evidence type="ECO:0000313" key="2">
    <source>
        <dbReference type="EMBL" id="CAH8342287.1"/>
    </source>
</evidence>